<evidence type="ECO:0000313" key="3">
    <source>
        <dbReference type="Proteomes" id="UP000611723"/>
    </source>
</evidence>
<dbReference type="Pfam" id="PF01869">
    <property type="entry name" value="BcrAD_BadFG"/>
    <property type="match status" value="1"/>
</dbReference>
<keyword evidence="2" id="KW-0418">Kinase</keyword>
<protein>
    <submittedName>
        <fullName evidence="2">N-acetylglucosamine kinase</fullName>
    </submittedName>
</protein>
<dbReference type="Proteomes" id="UP000611723">
    <property type="component" value="Unassembled WGS sequence"/>
</dbReference>
<proteinExistence type="predicted"/>
<accession>A0A935C8P1</accession>
<comment type="caution">
    <text evidence="2">The sequence shown here is derived from an EMBL/GenBank/DDBJ whole genome shotgun (WGS) entry which is preliminary data.</text>
</comment>
<sequence length="282" mass="31912">MQIIAESGASKTDWRWIKRDGAIGQTQTSGINAYHISKDDLLNFLSENLHIPNEEEVTNVYYYGAGCGSQANKEKIKSALESFFNTNQIEVQHDLLAAARSTCHEEAGIICILGTGANACVYDGKQITKEMVSLGYVMGDEGSGAYIGRKILKAYLERELPDKLHEKFTLTYPEVTIDEVNKSIYEKAYPNRYLAGFFRFTIENQKEKYIYQLIRESFQEFIEKSVLKFDQRAKLPIHFVGGVAFHANGIMRQVLQENQLITGRFLESPIAGLTLYHQNISS</sequence>
<dbReference type="Gene3D" id="1.10.720.160">
    <property type="match status" value="1"/>
</dbReference>
<dbReference type="RefSeq" id="WP_201431276.1">
    <property type="nucleotide sequence ID" value="NZ_JAEQBW010000004.1"/>
</dbReference>
<dbReference type="AlphaFoldDB" id="A0A935C8P1"/>
<dbReference type="InterPro" id="IPR052519">
    <property type="entry name" value="Euk-type_GlcNAc_Kinase"/>
</dbReference>
<dbReference type="GO" id="GO:0016301">
    <property type="term" value="F:kinase activity"/>
    <property type="evidence" value="ECO:0007669"/>
    <property type="project" value="UniProtKB-KW"/>
</dbReference>
<gene>
    <name evidence="2" type="ORF">JKA74_11175</name>
</gene>
<dbReference type="SUPFAM" id="SSF53067">
    <property type="entry name" value="Actin-like ATPase domain"/>
    <property type="match status" value="2"/>
</dbReference>
<keyword evidence="2" id="KW-0808">Transferase</keyword>
<dbReference type="EMBL" id="JAEQBW010000004">
    <property type="protein sequence ID" value="MBK6265600.1"/>
    <property type="molecule type" value="Genomic_DNA"/>
</dbReference>
<dbReference type="InterPro" id="IPR002731">
    <property type="entry name" value="ATPase_BadF"/>
</dbReference>
<dbReference type="Gene3D" id="3.30.420.40">
    <property type="match status" value="2"/>
</dbReference>
<feature type="domain" description="ATPase BadF/BadG/BcrA/BcrD type" evidence="1">
    <location>
        <begin position="53"/>
        <end position="259"/>
    </location>
</feature>
<organism evidence="2 3">
    <name type="scientific">Marivirga aurantiaca</name>
    <dbReference type="NCBI Taxonomy" id="2802615"/>
    <lineage>
        <taxon>Bacteria</taxon>
        <taxon>Pseudomonadati</taxon>
        <taxon>Bacteroidota</taxon>
        <taxon>Cytophagia</taxon>
        <taxon>Cytophagales</taxon>
        <taxon>Marivirgaceae</taxon>
        <taxon>Marivirga</taxon>
    </lineage>
</organism>
<dbReference type="CDD" id="cd24079">
    <property type="entry name" value="ASKHA_NBD_PG1100-like"/>
    <property type="match status" value="1"/>
</dbReference>
<evidence type="ECO:0000259" key="1">
    <source>
        <dbReference type="Pfam" id="PF01869"/>
    </source>
</evidence>
<dbReference type="InterPro" id="IPR043129">
    <property type="entry name" value="ATPase_NBD"/>
</dbReference>
<dbReference type="PANTHER" id="PTHR43190:SF3">
    <property type="entry name" value="N-ACETYL-D-GLUCOSAMINE KINASE"/>
    <property type="match status" value="1"/>
</dbReference>
<evidence type="ECO:0000313" key="2">
    <source>
        <dbReference type="EMBL" id="MBK6265600.1"/>
    </source>
</evidence>
<keyword evidence="3" id="KW-1185">Reference proteome</keyword>
<dbReference type="PANTHER" id="PTHR43190">
    <property type="entry name" value="N-ACETYL-D-GLUCOSAMINE KINASE"/>
    <property type="match status" value="1"/>
</dbReference>
<name>A0A935C8P1_9BACT</name>
<reference evidence="2" key="1">
    <citation type="submission" date="2021-01" db="EMBL/GenBank/DDBJ databases">
        <title>Marivirga aurantiaca sp. nov., isolated from intertidal surface sediments.</title>
        <authorList>
            <person name="Zhang M."/>
        </authorList>
    </citation>
    <scope>NUCLEOTIDE SEQUENCE</scope>
    <source>
        <strain evidence="2">S37H4</strain>
    </source>
</reference>